<feature type="region of interest" description="Disordered" evidence="5">
    <location>
        <begin position="58"/>
        <end position="92"/>
    </location>
</feature>
<keyword evidence="4" id="KW-0496">Mitochondrion</keyword>
<dbReference type="AlphaFoldDB" id="A0AAD6XVH8"/>
<dbReference type="EMBL" id="JARJCN010000003">
    <property type="protein sequence ID" value="KAJ7102379.1"/>
    <property type="molecule type" value="Genomic_DNA"/>
</dbReference>
<protein>
    <submittedName>
        <fullName evidence="6">ATP11 protein-domain-containing protein</fullName>
    </submittedName>
</protein>
<comment type="caution">
    <text evidence="6">The sequence shown here is derived from an EMBL/GenBank/DDBJ whole genome shotgun (WGS) entry which is preliminary data.</text>
</comment>
<evidence type="ECO:0000256" key="2">
    <source>
        <dbReference type="ARBA" id="ARBA00009116"/>
    </source>
</evidence>
<dbReference type="Proteomes" id="UP001222325">
    <property type="component" value="Unassembled WGS sequence"/>
</dbReference>
<evidence type="ECO:0000256" key="5">
    <source>
        <dbReference type="SAM" id="MobiDB-lite"/>
    </source>
</evidence>
<keyword evidence="7" id="KW-1185">Reference proteome</keyword>
<dbReference type="Pfam" id="PF06644">
    <property type="entry name" value="ATP11"/>
    <property type="match status" value="1"/>
</dbReference>
<dbReference type="GO" id="GO:0005739">
    <property type="term" value="C:mitochondrion"/>
    <property type="evidence" value="ECO:0007669"/>
    <property type="project" value="UniProtKB-SubCell"/>
</dbReference>
<dbReference type="PANTHER" id="PTHR13126:SF0">
    <property type="entry name" value="ATP SYNTHASE MITOCHONDRIAL F1 COMPLEX ASSEMBLY FACTOR 1"/>
    <property type="match status" value="1"/>
</dbReference>
<evidence type="ECO:0000256" key="3">
    <source>
        <dbReference type="ARBA" id="ARBA00022946"/>
    </source>
</evidence>
<evidence type="ECO:0000256" key="4">
    <source>
        <dbReference type="ARBA" id="ARBA00023128"/>
    </source>
</evidence>
<keyword evidence="3" id="KW-0809">Transit peptide</keyword>
<evidence type="ECO:0000256" key="1">
    <source>
        <dbReference type="ARBA" id="ARBA00004173"/>
    </source>
</evidence>
<evidence type="ECO:0000313" key="7">
    <source>
        <dbReference type="Proteomes" id="UP001222325"/>
    </source>
</evidence>
<comment type="subcellular location">
    <subcellularLocation>
        <location evidence="1">Mitochondrion</location>
    </subcellularLocation>
</comment>
<name>A0AAD6XVH8_9AGAR</name>
<organism evidence="6 7">
    <name type="scientific">Mycena belliarum</name>
    <dbReference type="NCBI Taxonomy" id="1033014"/>
    <lineage>
        <taxon>Eukaryota</taxon>
        <taxon>Fungi</taxon>
        <taxon>Dikarya</taxon>
        <taxon>Basidiomycota</taxon>
        <taxon>Agaricomycotina</taxon>
        <taxon>Agaricomycetes</taxon>
        <taxon>Agaricomycetidae</taxon>
        <taxon>Agaricales</taxon>
        <taxon>Marasmiineae</taxon>
        <taxon>Mycenaceae</taxon>
        <taxon>Mycena</taxon>
    </lineage>
</organism>
<reference evidence="6" key="1">
    <citation type="submission" date="2023-03" db="EMBL/GenBank/DDBJ databases">
        <title>Massive genome expansion in bonnet fungi (Mycena s.s.) driven by repeated elements and novel gene families across ecological guilds.</title>
        <authorList>
            <consortium name="Lawrence Berkeley National Laboratory"/>
            <person name="Harder C.B."/>
            <person name="Miyauchi S."/>
            <person name="Viragh M."/>
            <person name="Kuo A."/>
            <person name="Thoen E."/>
            <person name="Andreopoulos B."/>
            <person name="Lu D."/>
            <person name="Skrede I."/>
            <person name="Drula E."/>
            <person name="Henrissat B."/>
            <person name="Morin E."/>
            <person name="Kohler A."/>
            <person name="Barry K."/>
            <person name="LaButti K."/>
            <person name="Morin E."/>
            <person name="Salamov A."/>
            <person name="Lipzen A."/>
            <person name="Mereny Z."/>
            <person name="Hegedus B."/>
            <person name="Baldrian P."/>
            <person name="Stursova M."/>
            <person name="Weitz H."/>
            <person name="Taylor A."/>
            <person name="Grigoriev I.V."/>
            <person name="Nagy L.G."/>
            <person name="Martin F."/>
            <person name="Kauserud H."/>
        </authorList>
    </citation>
    <scope>NUCLEOTIDE SEQUENCE</scope>
    <source>
        <strain evidence="6">CBHHK173m</strain>
    </source>
</reference>
<evidence type="ECO:0000313" key="6">
    <source>
        <dbReference type="EMBL" id="KAJ7102379.1"/>
    </source>
</evidence>
<dbReference type="GO" id="GO:0033615">
    <property type="term" value="P:mitochondrial proton-transporting ATP synthase complex assembly"/>
    <property type="evidence" value="ECO:0007669"/>
    <property type="project" value="TreeGrafter"/>
</dbReference>
<dbReference type="InterPro" id="IPR010591">
    <property type="entry name" value="ATP11"/>
</dbReference>
<gene>
    <name evidence="6" type="ORF">B0H15DRAFT_814352</name>
</gene>
<comment type="similarity">
    <text evidence="2">Belongs to the ATP11 family.</text>
</comment>
<accession>A0AAD6XVH8</accession>
<sequence length="339" mass="37845">MYRQHLARSAYHASVVHPIPTRTFIRCLHSQYEDKYSEKLRKAAEERGLSVSELKAKIKEEQKRPQHPTLATEPSQAKSLDTPPFTKVRKDSSPIKPLSSILNIPRILASPHTTDQISALWTVYHASRSNGTGRGYLCASIPLDLYTSMASTAAKYPLFVVPVRRDSDSGAEPVVAEPAVEGEIKTPHEFYFLQWAFHDAPPIPSANEFDLFLPPPAQTAPPSDPNPQASTVMLTSLQEYKMRGSFATPYLVLTIYTDFARSHGLVLLRGEITPTAATSGGTGVDGRYLLSQEDAHRLSMGVQKFYLWDSATDVEAQLLKTFHETPNQFKWEELLKHAI</sequence>
<dbReference type="PANTHER" id="PTHR13126">
    <property type="entry name" value="CHAPERONE ATP11"/>
    <property type="match status" value="1"/>
</dbReference>
<proteinExistence type="inferred from homology"/>